<proteinExistence type="predicted"/>
<dbReference type="AlphaFoldDB" id="A0A371GX85"/>
<dbReference type="STRING" id="157652.A0A371GX85"/>
<comment type="caution">
    <text evidence="1">The sequence shown here is derived from an EMBL/GenBank/DDBJ whole genome shotgun (WGS) entry which is preliminary data.</text>
</comment>
<organism evidence="1 2">
    <name type="scientific">Mucuna pruriens</name>
    <name type="common">Velvet bean</name>
    <name type="synonym">Dolichos pruriens</name>
    <dbReference type="NCBI Taxonomy" id="157652"/>
    <lineage>
        <taxon>Eukaryota</taxon>
        <taxon>Viridiplantae</taxon>
        <taxon>Streptophyta</taxon>
        <taxon>Embryophyta</taxon>
        <taxon>Tracheophyta</taxon>
        <taxon>Spermatophyta</taxon>
        <taxon>Magnoliopsida</taxon>
        <taxon>eudicotyledons</taxon>
        <taxon>Gunneridae</taxon>
        <taxon>Pentapetalae</taxon>
        <taxon>rosids</taxon>
        <taxon>fabids</taxon>
        <taxon>Fabales</taxon>
        <taxon>Fabaceae</taxon>
        <taxon>Papilionoideae</taxon>
        <taxon>50 kb inversion clade</taxon>
        <taxon>NPAAA clade</taxon>
        <taxon>indigoferoid/millettioid clade</taxon>
        <taxon>Phaseoleae</taxon>
        <taxon>Mucuna</taxon>
    </lineage>
</organism>
<evidence type="ECO:0008006" key="3">
    <source>
        <dbReference type="Google" id="ProtNLM"/>
    </source>
</evidence>
<feature type="non-terminal residue" evidence="1">
    <location>
        <position position="1"/>
    </location>
</feature>
<reference evidence="1" key="1">
    <citation type="submission" date="2018-05" db="EMBL/GenBank/DDBJ databases">
        <title>Draft genome of Mucuna pruriens seed.</title>
        <authorList>
            <person name="Nnadi N.E."/>
            <person name="Vos R."/>
            <person name="Hasami M.H."/>
            <person name="Devisetty U.K."/>
            <person name="Aguiy J.C."/>
        </authorList>
    </citation>
    <scope>NUCLEOTIDE SEQUENCE [LARGE SCALE GENOMIC DNA]</scope>
    <source>
        <strain evidence="1">JCA_2017</strain>
    </source>
</reference>
<accession>A0A371GX85</accession>
<name>A0A371GX85_MUCPR</name>
<dbReference type="PANTHER" id="PTHR11439:SF467">
    <property type="entry name" value="INTEGRASE CATALYTIC DOMAIN-CONTAINING PROTEIN"/>
    <property type="match status" value="1"/>
</dbReference>
<evidence type="ECO:0000313" key="1">
    <source>
        <dbReference type="EMBL" id="RDX95180.1"/>
    </source>
</evidence>
<sequence length="184" mass="21443">MGCVPEEVHLGITPRNRMLRYNAANTSIEPVKRSSFEEGPLTDKDRYQSLVGKLIYLTNTKLDLGFALHVNPTNTHMKVLNKILQYLKGTPSRGKYFKKSLNKDSQLLAIAPLSGKTWLLGESRNNPWWLEVVQKLNSESWHMNLVFHDRTKHVEIDQHFIKEKIDHEIIMLSMYHRAISQWTF</sequence>
<dbReference type="EMBL" id="QJKJ01004187">
    <property type="protein sequence ID" value="RDX95180.1"/>
    <property type="molecule type" value="Genomic_DNA"/>
</dbReference>
<keyword evidence="2" id="KW-1185">Reference proteome</keyword>
<dbReference type="Proteomes" id="UP000257109">
    <property type="component" value="Unassembled WGS sequence"/>
</dbReference>
<dbReference type="PANTHER" id="PTHR11439">
    <property type="entry name" value="GAG-POL-RELATED RETROTRANSPOSON"/>
    <property type="match status" value="1"/>
</dbReference>
<evidence type="ECO:0000313" key="2">
    <source>
        <dbReference type="Proteomes" id="UP000257109"/>
    </source>
</evidence>
<protein>
    <recommendedName>
        <fullName evidence="3">Mitochondrial protein</fullName>
    </recommendedName>
</protein>
<gene>
    <name evidence="1" type="ORF">CR513_22329</name>
</gene>